<comment type="caution">
    <text evidence="13">The sequence shown here is derived from an EMBL/GenBank/DDBJ whole genome shotgun (WGS) entry which is preliminary data.</text>
</comment>
<protein>
    <recommendedName>
        <fullName evidence="10">Autoinducer 2 import system permease protein LsrC</fullName>
    </recommendedName>
</protein>
<evidence type="ECO:0000256" key="1">
    <source>
        <dbReference type="ARBA" id="ARBA00004651"/>
    </source>
</evidence>
<evidence type="ECO:0000256" key="5">
    <source>
        <dbReference type="ARBA" id="ARBA00022519"/>
    </source>
</evidence>
<evidence type="ECO:0000256" key="8">
    <source>
        <dbReference type="ARBA" id="ARBA00023136"/>
    </source>
</evidence>
<dbReference type="RefSeq" id="WP_284257550.1">
    <property type="nucleotide sequence ID" value="NZ_BSOS01000041.1"/>
</dbReference>
<feature type="transmembrane region" description="Helical" evidence="12">
    <location>
        <begin position="228"/>
        <end position="250"/>
    </location>
</feature>
<comment type="subcellular location">
    <subcellularLocation>
        <location evidence="1">Cell membrane</location>
        <topology evidence="1">Multi-pass membrane protein</topology>
    </subcellularLocation>
</comment>
<evidence type="ECO:0000256" key="10">
    <source>
        <dbReference type="ARBA" id="ARBA00039382"/>
    </source>
</evidence>
<evidence type="ECO:0000256" key="6">
    <source>
        <dbReference type="ARBA" id="ARBA00022692"/>
    </source>
</evidence>
<evidence type="ECO:0000256" key="4">
    <source>
        <dbReference type="ARBA" id="ARBA00022475"/>
    </source>
</evidence>
<name>A0ABQ6A9T5_9PROT</name>
<organism evidence="13 14">
    <name type="scientific">Acidocella aquatica</name>
    <dbReference type="NCBI Taxonomy" id="1922313"/>
    <lineage>
        <taxon>Bacteria</taxon>
        <taxon>Pseudomonadati</taxon>
        <taxon>Pseudomonadota</taxon>
        <taxon>Alphaproteobacteria</taxon>
        <taxon>Acetobacterales</taxon>
        <taxon>Acidocellaceae</taxon>
        <taxon>Acidocella</taxon>
    </lineage>
</organism>
<dbReference type="EMBL" id="BSOS01000041">
    <property type="protein sequence ID" value="GLR66845.1"/>
    <property type="molecule type" value="Genomic_DNA"/>
</dbReference>
<feature type="transmembrane region" description="Helical" evidence="12">
    <location>
        <begin position="173"/>
        <end position="197"/>
    </location>
</feature>
<feature type="transmembrane region" description="Helical" evidence="12">
    <location>
        <begin position="284"/>
        <end position="303"/>
    </location>
</feature>
<evidence type="ECO:0000256" key="2">
    <source>
        <dbReference type="ARBA" id="ARBA00011262"/>
    </source>
</evidence>
<dbReference type="PANTHER" id="PTHR32196">
    <property type="entry name" value="ABC TRANSPORTER PERMEASE PROTEIN YPHD-RELATED-RELATED"/>
    <property type="match status" value="1"/>
</dbReference>
<evidence type="ECO:0000313" key="14">
    <source>
        <dbReference type="Proteomes" id="UP001156641"/>
    </source>
</evidence>
<reference evidence="14" key="1">
    <citation type="journal article" date="2019" name="Int. J. Syst. Evol. Microbiol.">
        <title>The Global Catalogue of Microorganisms (GCM) 10K type strain sequencing project: providing services to taxonomists for standard genome sequencing and annotation.</title>
        <authorList>
            <consortium name="The Broad Institute Genomics Platform"/>
            <consortium name="The Broad Institute Genome Sequencing Center for Infectious Disease"/>
            <person name="Wu L."/>
            <person name="Ma J."/>
        </authorList>
    </citation>
    <scope>NUCLEOTIDE SEQUENCE [LARGE SCALE GENOMIC DNA]</scope>
    <source>
        <strain evidence="14">NBRC 112502</strain>
    </source>
</reference>
<gene>
    <name evidence="13" type="ORF">GCM10010909_15250</name>
</gene>
<feature type="region of interest" description="Disordered" evidence="11">
    <location>
        <begin position="1"/>
        <end position="21"/>
    </location>
</feature>
<keyword evidence="5" id="KW-0997">Cell inner membrane</keyword>
<evidence type="ECO:0000256" key="11">
    <source>
        <dbReference type="SAM" id="MobiDB-lite"/>
    </source>
</evidence>
<evidence type="ECO:0000256" key="9">
    <source>
        <dbReference type="ARBA" id="ARBA00025439"/>
    </source>
</evidence>
<dbReference type="PANTHER" id="PTHR32196:SF29">
    <property type="entry name" value="AUTOINDUCER 2 IMPORT SYSTEM PERMEASE PROTEIN LSRC"/>
    <property type="match status" value="1"/>
</dbReference>
<dbReference type="InterPro" id="IPR001851">
    <property type="entry name" value="ABC_transp_permease"/>
</dbReference>
<accession>A0ABQ6A9T5</accession>
<keyword evidence="3" id="KW-0813">Transport</keyword>
<feature type="transmembrane region" description="Helical" evidence="12">
    <location>
        <begin position="135"/>
        <end position="153"/>
    </location>
</feature>
<proteinExistence type="predicted"/>
<evidence type="ECO:0000313" key="13">
    <source>
        <dbReference type="EMBL" id="GLR66845.1"/>
    </source>
</evidence>
<keyword evidence="14" id="KW-1185">Reference proteome</keyword>
<sequence length="333" mass="34474">MNSAATATSEPGHRAKPRPRRRELREVTLLVATFVVVLGVGALRPSFMSFSNIEFMVLSSVVLGLVGISQTFVIITRGIDLSVSAVLGLSAMVFGLLSTTSSMPLWQVLPLCMAMGAVLGCLNGFLVAWLKIPPIIATLGTYSLYGGLTFIYSNGLQVDQVSPDFAAFGNGNLIPFLPVPTPVLALIAVATAAWFVLNHMKFGRNILAIGNNAAAAYNAGISVRRTLLAVYTISGALAAFAGLVFVAYTGSATATTGTGDHVELQSIAIALIGGTAIAGGRGNLAGTVIGSVFLSVVITALVFLQVPAIWYSAGEGLMILAAVTLGARRSSNP</sequence>
<feature type="transmembrane region" description="Helical" evidence="12">
    <location>
        <begin position="55"/>
        <end position="74"/>
    </location>
</feature>
<keyword evidence="7 12" id="KW-1133">Transmembrane helix</keyword>
<keyword evidence="6 12" id="KW-0812">Transmembrane</keyword>
<feature type="transmembrane region" description="Helical" evidence="12">
    <location>
        <begin position="81"/>
        <end position="99"/>
    </location>
</feature>
<evidence type="ECO:0000256" key="3">
    <source>
        <dbReference type="ARBA" id="ARBA00022448"/>
    </source>
</evidence>
<keyword evidence="8 12" id="KW-0472">Membrane</keyword>
<dbReference type="CDD" id="cd06579">
    <property type="entry name" value="TM_PBP1_transp_AraH_like"/>
    <property type="match status" value="1"/>
</dbReference>
<evidence type="ECO:0000256" key="7">
    <source>
        <dbReference type="ARBA" id="ARBA00022989"/>
    </source>
</evidence>
<feature type="transmembrane region" description="Helical" evidence="12">
    <location>
        <begin position="262"/>
        <end position="279"/>
    </location>
</feature>
<dbReference type="Pfam" id="PF02653">
    <property type="entry name" value="BPD_transp_2"/>
    <property type="match status" value="1"/>
</dbReference>
<dbReference type="Proteomes" id="UP001156641">
    <property type="component" value="Unassembled WGS sequence"/>
</dbReference>
<feature type="transmembrane region" description="Helical" evidence="12">
    <location>
        <begin position="105"/>
        <end position="128"/>
    </location>
</feature>
<comment type="subunit">
    <text evidence="2">The complex is composed of two ATP-binding proteins (LsrA), two transmembrane proteins (LsrC and LsrD) and a solute-binding protein (LsrB).</text>
</comment>
<feature type="transmembrane region" description="Helical" evidence="12">
    <location>
        <begin position="24"/>
        <end position="43"/>
    </location>
</feature>
<keyword evidence="4" id="KW-1003">Cell membrane</keyword>
<evidence type="ECO:0000256" key="12">
    <source>
        <dbReference type="SAM" id="Phobius"/>
    </source>
</evidence>
<comment type="function">
    <text evidence="9">Part of the ABC transporter complex LsrABCD involved in autoinducer 2 (AI-2) import. Probably responsible for the translocation of the substrate across the membrane.</text>
</comment>